<dbReference type="SMR" id="A0A067EBF6"/>
<keyword evidence="2" id="KW-1185">Reference proteome</keyword>
<proteinExistence type="predicted"/>
<evidence type="ECO:0000313" key="2">
    <source>
        <dbReference type="Proteomes" id="UP000027120"/>
    </source>
</evidence>
<protein>
    <submittedName>
        <fullName evidence="1">Uncharacterized protein</fullName>
    </submittedName>
</protein>
<evidence type="ECO:0000313" key="1">
    <source>
        <dbReference type="EMBL" id="KDO48231.1"/>
    </source>
</evidence>
<dbReference type="EMBL" id="KK785147">
    <property type="protein sequence ID" value="KDO48231.1"/>
    <property type="molecule type" value="Genomic_DNA"/>
</dbReference>
<accession>A0A067EBF6</accession>
<sequence>MPYCLKNFTLICFGSKITHANTRKSTAKGEVETIEKFECIKSSLEPVEREIHDRYLQIRLKYAKVEAQLKELVTNLKTAKN</sequence>
<reference evidence="1 2" key="1">
    <citation type="submission" date="2014-04" db="EMBL/GenBank/DDBJ databases">
        <authorList>
            <consortium name="International Citrus Genome Consortium"/>
            <person name="Gmitter F."/>
            <person name="Chen C."/>
            <person name="Farmerie W."/>
            <person name="Harkins T."/>
            <person name="Desany B."/>
            <person name="Mohiuddin M."/>
            <person name="Kodira C."/>
            <person name="Borodovsky M."/>
            <person name="Lomsadze A."/>
            <person name="Burns P."/>
            <person name="Jenkins J."/>
            <person name="Prochnik S."/>
            <person name="Shu S."/>
            <person name="Chapman J."/>
            <person name="Pitluck S."/>
            <person name="Schmutz J."/>
            <person name="Rokhsar D."/>
        </authorList>
    </citation>
    <scope>NUCLEOTIDE SEQUENCE</scope>
</reference>
<name>A0A067EBF6_CITSI</name>
<organism evidence="1 2">
    <name type="scientific">Citrus sinensis</name>
    <name type="common">Sweet orange</name>
    <name type="synonym">Citrus aurantium var. sinensis</name>
    <dbReference type="NCBI Taxonomy" id="2711"/>
    <lineage>
        <taxon>Eukaryota</taxon>
        <taxon>Viridiplantae</taxon>
        <taxon>Streptophyta</taxon>
        <taxon>Embryophyta</taxon>
        <taxon>Tracheophyta</taxon>
        <taxon>Spermatophyta</taxon>
        <taxon>Magnoliopsida</taxon>
        <taxon>eudicotyledons</taxon>
        <taxon>Gunneridae</taxon>
        <taxon>Pentapetalae</taxon>
        <taxon>rosids</taxon>
        <taxon>malvids</taxon>
        <taxon>Sapindales</taxon>
        <taxon>Rutaceae</taxon>
        <taxon>Aurantioideae</taxon>
        <taxon>Citrus</taxon>
    </lineage>
</organism>
<gene>
    <name evidence="1" type="ORF">CISIN_1g036814mg</name>
</gene>
<dbReference type="AlphaFoldDB" id="A0A067EBF6"/>
<dbReference type="Proteomes" id="UP000027120">
    <property type="component" value="Unassembled WGS sequence"/>
</dbReference>